<evidence type="ECO:0000256" key="6">
    <source>
        <dbReference type="ARBA" id="ARBA00023136"/>
    </source>
</evidence>
<dbReference type="InterPro" id="IPR010920">
    <property type="entry name" value="LSM_dom_sf"/>
</dbReference>
<dbReference type="AlphaFoldDB" id="A0A101FRZ9"/>
<gene>
    <name evidence="9" type="ORF">XD72_2209</name>
</gene>
<dbReference type="SUPFAM" id="SSF50182">
    <property type="entry name" value="Sm-like ribonucleoproteins"/>
    <property type="match status" value="1"/>
</dbReference>
<dbReference type="InterPro" id="IPR006685">
    <property type="entry name" value="MscS_channel_2nd"/>
</dbReference>
<keyword evidence="3" id="KW-1003">Cell membrane</keyword>
<dbReference type="PANTHER" id="PTHR30221:SF1">
    <property type="entry name" value="SMALL-CONDUCTANCE MECHANOSENSITIVE CHANNEL"/>
    <property type="match status" value="1"/>
</dbReference>
<dbReference type="Pfam" id="PF00924">
    <property type="entry name" value="MS_channel_2nd"/>
    <property type="match status" value="1"/>
</dbReference>
<dbReference type="SUPFAM" id="SSF82689">
    <property type="entry name" value="Mechanosensitive channel protein MscS (YggB), C-terminal domain"/>
    <property type="match status" value="1"/>
</dbReference>
<evidence type="ECO:0000256" key="3">
    <source>
        <dbReference type="ARBA" id="ARBA00022475"/>
    </source>
</evidence>
<dbReference type="Gene3D" id="1.10.287.1260">
    <property type="match status" value="1"/>
</dbReference>
<dbReference type="InterPro" id="IPR023408">
    <property type="entry name" value="MscS_beta-dom_sf"/>
</dbReference>
<keyword evidence="4 7" id="KW-0812">Transmembrane</keyword>
<evidence type="ECO:0000256" key="4">
    <source>
        <dbReference type="ARBA" id="ARBA00022692"/>
    </source>
</evidence>
<dbReference type="EMBL" id="LGFT01000076">
    <property type="protein sequence ID" value="KUK43401.1"/>
    <property type="molecule type" value="Genomic_DNA"/>
</dbReference>
<comment type="similarity">
    <text evidence="2">Belongs to the MscS (TC 1.A.23) family.</text>
</comment>
<dbReference type="GO" id="GO:0005886">
    <property type="term" value="C:plasma membrane"/>
    <property type="evidence" value="ECO:0007669"/>
    <property type="project" value="UniProtKB-SubCell"/>
</dbReference>
<keyword evidence="5 7" id="KW-1133">Transmembrane helix</keyword>
<dbReference type="InterPro" id="IPR011066">
    <property type="entry name" value="MscS_channel_C_sf"/>
</dbReference>
<evidence type="ECO:0000313" key="10">
    <source>
        <dbReference type="Proteomes" id="UP000057043"/>
    </source>
</evidence>
<proteinExistence type="inferred from homology"/>
<feature type="domain" description="Mechanosensitive ion channel MscS" evidence="8">
    <location>
        <begin position="118"/>
        <end position="184"/>
    </location>
</feature>
<feature type="transmembrane region" description="Helical" evidence="7">
    <location>
        <begin position="72"/>
        <end position="90"/>
    </location>
</feature>
<keyword evidence="6 7" id="KW-0472">Membrane</keyword>
<organism evidence="9 10">
    <name type="scientific">Methanothrix harundinacea</name>
    <dbReference type="NCBI Taxonomy" id="301375"/>
    <lineage>
        <taxon>Archaea</taxon>
        <taxon>Methanobacteriati</taxon>
        <taxon>Methanobacteriota</taxon>
        <taxon>Stenosarchaea group</taxon>
        <taxon>Methanomicrobia</taxon>
        <taxon>Methanotrichales</taxon>
        <taxon>Methanotrichaceae</taxon>
        <taxon>Methanothrix</taxon>
    </lineage>
</organism>
<dbReference type="SUPFAM" id="SSF82861">
    <property type="entry name" value="Mechanosensitive channel protein MscS (YggB), transmembrane region"/>
    <property type="match status" value="1"/>
</dbReference>
<dbReference type="Proteomes" id="UP000057043">
    <property type="component" value="Unassembled WGS sequence"/>
</dbReference>
<dbReference type="Gene3D" id="2.30.30.60">
    <property type="match status" value="1"/>
</dbReference>
<evidence type="ECO:0000256" key="2">
    <source>
        <dbReference type="ARBA" id="ARBA00008017"/>
    </source>
</evidence>
<dbReference type="PANTHER" id="PTHR30221">
    <property type="entry name" value="SMALL-CONDUCTANCE MECHANOSENSITIVE CHANNEL"/>
    <property type="match status" value="1"/>
</dbReference>
<name>A0A101FRZ9_9EURY</name>
<dbReference type="GO" id="GO:0008381">
    <property type="term" value="F:mechanosensitive monoatomic ion channel activity"/>
    <property type="evidence" value="ECO:0007669"/>
    <property type="project" value="InterPro"/>
</dbReference>
<comment type="caution">
    <text evidence="9">The sequence shown here is derived from an EMBL/GenBank/DDBJ whole genome shotgun (WGS) entry which is preliminary data.</text>
</comment>
<protein>
    <recommendedName>
        <fullName evidence="8">Mechanosensitive ion channel MscS domain-containing protein</fullName>
    </recommendedName>
</protein>
<accession>A0A101FRZ9</accession>
<evidence type="ECO:0000256" key="5">
    <source>
        <dbReference type="ARBA" id="ARBA00022989"/>
    </source>
</evidence>
<reference evidence="9 10" key="1">
    <citation type="journal article" date="2015" name="MBio">
        <title>Genome-Resolved Metagenomic Analysis Reveals Roles for Candidate Phyla and Other Microbial Community Members in Biogeochemical Transformations in Oil Reservoirs.</title>
        <authorList>
            <person name="Hu P."/>
            <person name="Tom L."/>
            <person name="Singh A."/>
            <person name="Thomas B.C."/>
            <person name="Baker B.J."/>
            <person name="Piceno Y.M."/>
            <person name="Andersen G.L."/>
            <person name="Banfield J.F."/>
        </authorList>
    </citation>
    <scope>NUCLEOTIDE SEQUENCE [LARGE SCALE GENOMIC DNA]</scope>
    <source>
        <strain evidence="9">57_489</strain>
    </source>
</reference>
<evidence type="ECO:0000256" key="1">
    <source>
        <dbReference type="ARBA" id="ARBA00004651"/>
    </source>
</evidence>
<dbReference type="PATRIC" id="fig|301375.7.peg.763"/>
<comment type="subcellular location">
    <subcellularLocation>
        <location evidence="1">Cell membrane</location>
        <topology evidence="1">Multi-pass membrane protein</topology>
    </subcellularLocation>
</comment>
<evidence type="ECO:0000259" key="8">
    <source>
        <dbReference type="Pfam" id="PF00924"/>
    </source>
</evidence>
<dbReference type="InterPro" id="IPR011014">
    <property type="entry name" value="MscS_channel_TM-2"/>
</dbReference>
<evidence type="ECO:0000313" key="9">
    <source>
        <dbReference type="EMBL" id="KUK43401.1"/>
    </source>
</evidence>
<feature type="transmembrane region" description="Helical" evidence="7">
    <location>
        <begin position="35"/>
        <end position="60"/>
    </location>
</feature>
<evidence type="ECO:0000256" key="7">
    <source>
        <dbReference type="SAM" id="Phobius"/>
    </source>
</evidence>
<sequence length="287" mass="31849">MVENLTEAYTNLSTSTPSSSIPSNIPDIGIDSSTVMYAVLVLVLAYVATRIVVFLLTWLSERVYEHRITIKMAIPLVKFAIYGFAIYHILESILQLSTAQLVAFSGLAGAAIGFGLKDLVAEVVGGIVIVLDKPYQVGDKVRIDDHYGEVRDIGLRATRLASPDDNLISVSNQKVLSQTLANANAGSQEMMVVIDLFIDSRSDASRAMEILREAVVTSRYVYISEKRPVTVLLKDFPFYRRVRAKAYVYDLRQEFPFESDVTKRAWDAFRDEGIEPPKAGVVEMGDV</sequence>
<dbReference type="InterPro" id="IPR045275">
    <property type="entry name" value="MscS_archaea/bacteria_type"/>
</dbReference>